<dbReference type="Gene3D" id="3.40.50.2300">
    <property type="match status" value="1"/>
</dbReference>
<dbReference type="InterPro" id="IPR003594">
    <property type="entry name" value="HATPase_dom"/>
</dbReference>
<protein>
    <recommendedName>
        <fullName evidence="2">histidine kinase</fullName>
        <ecNumber evidence="2">2.7.13.3</ecNumber>
    </recommendedName>
</protein>
<feature type="domain" description="Histidine kinase" evidence="9">
    <location>
        <begin position="432"/>
        <end position="707"/>
    </location>
</feature>
<feature type="modified residue" description="4-aspartylphosphate" evidence="6">
    <location>
        <position position="816"/>
    </location>
</feature>
<keyword evidence="8" id="KW-0472">Membrane</keyword>
<comment type="caution">
    <text evidence="11">The sequence shown here is derived from an EMBL/GenBank/DDBJ whole genome shotgun (WGS) entry which is preliminary data.</text>
</comment>
<feature type="compositionally biased region" description="Basic and acidic residues" evidence="7">
    <location>
        <begin position="718"/>
        <end position="727"/>
    </location>
</feature>
<dbReference type="CDD" id="cd00082">
    <property type="entry name" value="HisKA"/>
    <property type="match status" value="1"/>
</dbReference>
<name>A0AAD2G277_9STRA</name>
<dbReference type="InterPro" id="IPR001789">
    <property type="entry name" value="Sig_transdc_resp-reg_receiver"/>
</dbReference>
<evidence type="ECO:0000256" key="7">
    <source>
        <dbReference type="SAM" id="MobiDB-lite"/>
    </source>
</evidence>
<dbReference type="InterPro" id="IPR004358">
    <property type="entry name" value="Sig_transdc_His_kin-like_C"/>
</dbReference>
<feature type="compositionally biased region" description="Polar residues" evidence="7">
    <location>
        <begin position="1"/>
        <end position="15"/>
    </location>
</feature>
<gene>
    <name evidence="11" type="ORF">CYCCA115_LOCUS18547</name>
</gene>
<dbReference type="Pfam" id="PF00512">
    <property type="entry name" value="HisKA"/>
    <property type="match status" value="1"/>
</dbReference>
<feature type="region of interest" description="Disordered" evidence="7">
    <location>
        <begin position="718"/>
        <end position="752"/>
    </location>
</feature>
<dbReference type="InterPro" id="IPR036097">
    <property type="entry name" value="HisK_dim/P_sf"/>
</dbReference>
<evidence type="ECO:0000256" key="3">
    <source>
        <dbReference type="ARBA" id="ARBA00022553"/>
    </source>
</evidence>
<dbReference type="SMART" id="SM00387">
    <property type="entry name" value="HATPase_c"/>
    <property type="match status" value="1"/>
</dbReference>
<sequence length="892" mass="97398">MVVSKTSYSEQTARTNDSRGVPNGRRRGLPSRVQRTVALRAMLIFSLFAAAAICASLAYTQLKSTERNVGLETYRSIASSATRGAQEITQRKVKGSEVMGTLMGQVFPNSEDWPMISMDGYIPIAQSIAALSATWLQALVVVVRPEEAEAFENHTKEVYKAQNRPNSTGYSDFGYGIWKPDRSENKTYADGRLHDISGENEWGGKRKIMTPLMMHNMLGASTHLYNPYSEADRAPYLDDAFDCAELHEDATTSPQCGVITDMVELKSRDGPAALLYLPIYPANDPTNVVGIAASSIHFEEVLTNVVPDYVDGLTCVISTDTAAYTFEIRNGKPMIVGKGDLHDPAFDSYGQTVVLNDIETGALTSAKYKLTVYPTTQMLDAFTTTSPLTVALGFAGVIAAVAFLFFLYDYLVRREAQKRQEILEMKRRFVRFISHEIRTPLNTVCMGLELLQSELKSPPGLGTGSPTVPCSDEDLGFLLNVTQDTNENAHIAVEILNDLLNYDKLETGTLELETEPVLIWDLIEQTIHQFGIQAVNRGVELKLHMEKPAATANTVQDIEAGKESFDPYNVVGDRCRLSQVIRNVISNALKFTPVKGSIDVTATYIPNGLPHAQPMLAPGEEGAIRQRAGSVRLSVKDTGVGLSREQLSRLFSEGVQFDANRLQHGGGSGLGLSIAKGLVEQHRGTISADSEGFGKGTIFSIELPLYEFGQSELEAVHWSDKDSHTEPTEESQSTIGNVDSSSEGGVAAKAAPSSRRVLVAEDSASSRKMLIRLLERAGHKCVPAGNGQEAVDAIKEDMEKSKADPSHIPIDSVLMDYEMPLLRGPEASAEIRRNGYQGIIVGVSGNVLSEDIDFFVRHGADSVLAKPVSLKRIQAYWKEVERKAAGKTFAAD</sequence>
<evidence type="ECO:0000256" key="5">
    <source>
        <dbReference type="ARBA" id="ARBA00022777"/>
    </source>
</evidence>
<keyword evidence="8" id="KW-0812">Transmembrane</keyword>
<dbReference type="PANTHER" id="PTHR43047:SF69">
    <property type="entry name" value="HISTIDINE KINASE CONTAINING CHEY-HOMOLOGOUS RECEIVER DOMAIN-RELATED"/>
    <property type="match status" value="1"/>
</dbReference>
<dbReference type="Gene3D" id="1.10.287.130">
    <property type="match status" value="1"/>
</dbReference>
<dbReference type="Proteomes" id="UP001295423">
    <property type="component" value="Unassembled WGS sequence"/>
</dbReference>
<feature type="transmembrane region" description="Helical" evidence="8">
    <location>
        <begin position="388"/>
        <end position="411"/>
    </location>
</feature>
<dbReference type="InterPro" id="IPR005467">
    <property type="entry name" value="His_kinase_dom"/>
</dbReference>
<evidence type="ECO:0000259" key="10">
    <source>
        <dbReference type="PROSITE" id="PS50110"/>
    </source>
</evidence>
<evidence type="ECO:0000256" key="1">
    <source>
        <dbReference type="ARBA" id="ARBA00000085"/>
    </source>
</evidence>
<dbReference type="SUPFAM" id="SSF55874">
    <property type="entry name" value="ATPase domain of HSP90 chaperone/DNA topoisomerase II/histidine kinase"/>
    <property type="match status" value="1"/>
</dbReference>
<evidence type="ECO:0000313" key="12">
    <source>
        <dbReference type="Proteomes" id="UP001295423"/>
    </source>
</evidence>
<feature type="transmembrane region" description="Helical" evidence="8">
    <location>
        <begin position="37"/>
        <end position="59"/>
    </location>
</feature>
<keyword evidence="3 6" id="KW-0597">Phosphoprotein</keyword>
<comment type="catalytic activity">
    <reaction evidence="1">
        <text>ATP + protein L-histidine = ADP + protein N-phospho-L-histidine.</text>
        <dbReference type="EC" id="2.7.13.3"/>
    </reaction>
</comment>
<evidence type="ECO:0000313" key="11">
    <source>
        <dbReference type="EMBL" id="CAJ1960131.1"/>
    </source>
</evidence>
<keyword evidence="12" id="KW-1185">Reference proteome</keyword>
<dbReference type="PROSITE" id="PS50110">
    <property type="entry name" value="RESPONSE_REGULATORY"/>
    <property type="match status" value="1"/>
</dbReference>
<organism evidence="11 12">
    <name type="scientific">Cylindrotheca closterium</name>
    <dbReference type="NCBI Taxonomy" id="2856"/>
    <lineage>
        <taxon>Eukaryota</taxon>
        <taxon>Sar</taxon>
        <taxon>Stramenopiles</taxon>
        <taxon>Ochrophyta</taxon>
        <taxon>Bacillariophyta</taxon>
        <taxon>Bacillariophyceae</taxon>
        <taxon>Bacillariophycidae</taxon>
        <taxon>Bacillariales</taxon>
        <taxon>Bacillariaceae</taxon>
        <taxon>Cylindrotheca</taxon>
    </lineage>
</organism>
<keyword evidence="8" id="KW-1133">Transmembrane helix</keyword>
<evidence type="ECO:0000256" key="8">
    <source>
        <dbReference type="SAM" id="Phobius"/>
    </source>
</evidence>
<dbReference type="Gene3D" id="3.30.565.10">
    <property type="entry name" value="Histidine kinase-like ATPase, C-terminal domain"/>
    <property type="match status" value="1"/>
</dbReference>
<dbReference type="PRINTS" id="PR00344">
    <property type="entry name" value="BCTRLSENSOR"/>
</dbReference>
<evidence type="ECO:0000256" key="2">
    <source>
        <dbReference type="ARBA" id="ARBA00012438"/>
    </source>
</evidence>
<keyword evidence="5" id="KW-0418">Kinase</keyword>
<evidence type="ECO:0000256" key="4">
    <source>
        <dbReference type="ARBA" id="ARBA00022679"/>
    </source>
</evidence>
<dbReference type="SMART" id="SM00388">
    <property type="entry name" value="HisKA"/>
    <property type="match status" value="1"/>
</dbReference>
<dbReference type="AlphaFoldDB" id="A0AAD2G277"/>
<reference evidence="11" key="1">
    <citation type="submission" date="2023-08" db="EMBL/GenBank/DDBJ databases">
        <authorList>
            <person name="Audoor S."/>
            <person name="Bilcke G."/>
        </authorList>
    </citation>
    <scope>NUCLEOTIDE SEQUENCE</scope>
</reference>
<feature type="region of interest" description="Disordered" evidence="7">
    <location>
        <begin position="1"/>
        <end position="29"/>
    </location>
</feature>
<dbReference type="PROSITE" id="PS50109">
    <property type="entry name" value="HIS_KIN"/>
    <property type="match status" value="1"/>
</dbReference>
<dbReference type="SMART" id="SM00448">
    <property type="entry name" value="REC"/>
    <property type="match status" value="1"/>
</dbReference>
<dbReference type="InterPro" id="IPR036890">
    <property type="entry name" value="HATPase_C_sf"/>
</dbReference>
<dbReference type="Pfam" id="PF02518">
    <property type="entry name" value="HATPase_c"/>
    <property type="match status" value="1"/>
</dbReference>
<dbReference type="SUPFAM" id="SSF52172">
    <property type="entry name" value="CheY-like"/>
    <property type="match status" value="1"/>
</dbReference>
<feature type="compositionally biased region" description="Polar residues" evidence="7">
    <location>
        <begin position="730"/>
        <end position="743"/>
    </location>
</feature>
<feature type="domain" description="Response regulatory" evidence="10">
    <location>
        <begin position="756"/>
        <end position="881"/>
    </location>
</feature>
<dbReference type="InterPro" id="IPR011006">
    <property type="entry name" value="CheY-like_superfamily"/>
</dbReference>
<dbReference type="PANTHER" id="PTHR43047">
    <property type="entry name" value="TWO-COMPONENT HISTIDINE PROTEIN KINASE"/>
    <property type="match status" value="1"/>
</dbReference>
<dbReference type="GO" id="GO:0000155">
    <property type="term" value="F:phosphorelay sensor kinase activity"/>
    <property type="evidence" value="ECO:0007669"/>
    <property type="project" value="InterPro"/>
</dbReference>
<dbReference type="EC" id="2.7.13.3" evidence="2"/>
<dbReference type="GO" id="GO:0005886">
    <property type="term" value="C:plasma membrane"/>
    <property type="evidence" value="ECO:0007669"/>
    <property type="project" value="TreeGrafter"/>
</dbReference>
<dbReference type="GO" id="GO:0009927">
    <property type="term" value="F:histidine phosphotransfer kinase activity"/>
    <property type="evidence" value="ECO:0007669"/>
    <property type="project" value="TreeGrafter"/>
</dbReference>
<evidence type="ECO:0000259" key="9">
    <source>
        <dbReference type="PROSITE" id="PS50109"/>
    </source>
</evidence>
<dbReference type="Pfam" id="PF00072">
    <property type="entry name" value="Response_reg"/>
    <property type="match status" value="1"/>
</dbReference>
<proteinExistence type="predicted"/>
<dbReference type="InterPro" id="IPR003661">
    <property type="entry name" value="HisK_dim/P_dom"/>
</dbReference>
<evidence type="ECO:0000256" key="6">
    <source>
        <dbReference type="PROSITE-ProRule" id="PRU00169"/>
    </source>
</evidence>
<dbReference type="SUPFAM" id="SSF47384">
    <property type="entry name" value="Homodimeric domain of signal transducing histidine kinase"/>
    <property type="match status" value="1"/>
</dbReference>
<dbReference type="EMBL" id="CAKOGP040002047">
    <property type="protein sequence ID" value="CAJ1960131.1"/>
    <property type="molecule type" value="Genomic_DNA"/>
</dbReference>
<accession>A0AAD2G277</accession>
<keyword evidence="4" id="KW-0808">Transferase</keyword>
<dbReference type="CDD" id="cd17546">
    <property type="entry name" value="REC_hyHK_CKI1_RcsC-like"/>
    <property type="match status" value="1"/>
</dbReference>